<dbReference type="STRING" id="229921.ADN01_16615"/>
<dbReference type="OrthoDB" id="134659at2"/>
<feature type="coiled-coil region" evidence="1">
    <location>
        <begin position="1103"/>
        <end position="1146"/>
    </location>
</feature>
<comment type="caution">
    <text evidence="2">The sequence shown here is derived from an EMBL/GenBank/DDBJ whole genome shotgun (WGS) entry which is preliminary data.</text>
</comment>
<dbReference type="Proteomes" id="UP000050501">
    <property type="component" value="Unassembled WGS sequence"/>
</dbReference>
<protein>
    <submittedName>
        <fullName evidence="2">Uncharacterized protein</fullName>
    </submittedName>
</protein>
<name>A0A0P6X243_9CHLR</name>
<evidence type="ECO:0000313" key="3">
    <source>
        <dbReference type="Proteomes" id="UP000050501"/>
    </source>
</evidence>
<keyword evidence="1" id="KW-0175">Coiled coil</keyword>
<gene>
    <name evidence="2" type="ORF">ADN01_16615</name>
</gene>
<dbReference type="PATRIC" id="fig|229921.5.peg.2917"/>
<evidence type="ECO:0000256" key="1">
    <source>
        <dbReference type="SAM" id="Coils"/>
    </source>
</evidence>
<evidence type="ECO:0000313" key="2">
    <source>
        <dbReference type="EMBL" id="KPL76598.1"/>
    </source>
</evidence>
<organism evidence="2 3">
    <name type="scientific">Levilinea saccharolytica</name>
    <dbReference type="NCBI Taxonomy" id="229921"/>
    <lineage>
        <taxon>Bacteria</taxon>
        <taxon>Bacillati</taxon>
        <taxon>Chloroflexota</taxon>
        <taxon>Anaerolineae</taxon>
        <taxon>Anaerolineales</taxon>
        <taxon>Anaerolineaceae</taxon>
        <taxon>Levilinea</taxon>
    </lineage>
</organism>
<dbReference type="RefSeq" id="WP_062417761.1">
    <property type="nucleotide sequence ID" value="NZ_DF967974.1"/>
</dbReference>
<dbReference type="EMBL" id="LGCM01000063">
    <property type="protein sequence ID" value="KPL76598.1"/>
    <property type="molecule type" value="Genomic_DNA"/>
</dbReference>
<accession>A0A0P6X243</accession>
<sequence>MAYIRDLVMHDQQAEFRSDVQLSHYDHPKTNLGLLQSFIFSYNAPRGMVSAVDVLETLRGVFTVARQENRIVCIANYGHGKSHLALVLANYFAKPYGSPELEKVLEKVSKAVDNQTKVQRLREFRQEQGEFLVVRLRGDENIGLREQFMNQIQVALQEHQATKNERLSFWSEKALQLLENLPEEQKEKAERFLETMETDLAGLRGDVRNRLDQGYDRTRLLFKHLNGYLPDLGGEVSLQKLLKQVANDYCGERKPFAGIVILFDEFSLFVQRYAQRRSAGELQELLVGIEELGNKAVFLAFSQHDPITVAKNYSSSHEQSESLERELTRIPRKVILYSLLESVIDAYLNQPAEAWREFASDRQVRGPLARASNVAMELFRRRYEEDLRWGPEKFDEVVTYGAFPLHPLTTALLCNLSFAGAETIGNPRTLLGFIREQVTLRQDQPVLNDGMINWVLPIFLVDYFKEYLGKDPFRLYESALNKLPENAPPEQERLLKALLLQNVAELRLNRDNQESFLEEAAGVPHGQTKIHLTALVSSQCIRMDESKRTYAFWSLSTDPDALKKKLQKKLEGKGLTRELLDKLSEEQVKAVPVAVRWGHEEDWEAKEVLLTRQYFTVERLQELFPRFHISKYGTLEDGARGGVVWLVPETSEDVTWFQQHAEEVINQAFPEDYPLPVIVKTTSRTYPRLFKAYQTLKALEAMSEPERKETGLELYEYEKRQQEAVIRQDMVMLRGEPHNFANMPHKAINYILPAAYRPAVRLSREPSVKQVLEECYRLAYTFSPPEFYTQYKNPARGANNLWKATKLLSTLLMRNSLGAGQISLRSDKIAQDILQKFLYTKWKIVADDNRICETDNGNVTRAWTVLEEAFKPGIRNLYVRDALIRLLNPPYGYDYNTLALLFSAWIGYHQHDLQFTTMSRQISIDGLMSILNEAAGRQTFIGEICGAQKVTISRRDSGELVREVNQLIERVNKETFGQAQAEDVSAKLQVHCKDAGLPEEICTAAQHAVERLAVGLETARVYDQNAKAIQNELENGRDIQTFIQLIKRISDLPRTGLVTPNQKSIVELDTIWREGLQRKVDAECNRLVKVNRLQEVGVNQMNLENLKKLLTTAKLEKQAERVQEALSEIARREKELEKEREGVEKEAPVQAEIQAMSRRMPIMTLYANIKRLEEIQGYSQITLNLRDQRRREITNEIEQLEKIARGLKEGVSEIDTLQVAQEWQTTYLRNLDRFEGSHFQAELETAQDQVQQIQSFLTELRDIEQRPMRNLQEVAETVQFLDALQTKTQTWLIGKPLQRLSQAQQRAKRYGQQKSEEAHQWLERVQTLYSQGEPIHRVVRELDVEQPYLLPNDQNLLEQLKQNVKRKQEEDVITRIEVEFRQIADPALRQACVKRLQSILYEAQETSSAY</sequence>
<proteinExistence type="predicted"/>
<feature type="coiled-coil region" evidence="1">
    <location>
        <begin position="1183"/>
        <end position="1210"/>
    </location>
</feature>
<keyword evidence="3" id="KW-1185">Reference proteome</keyword>
<reference evidence="2 3" key="1">
    <citation type="submission" date="2015-07" db="EMBL/GenBank/DDBJ databases">
        <title>Genome sequence of Levilinea saccharolytica DSM 16555.</title>
        <authorList>
            <person name="Hemp J."/>
            <person name="Ward L.M."/>
            <person name="Pace L.A."/>
            <person name="Fischer W.W."/>
        </authorList>
    </citation>
    <scope>NUCLEOTIDE SEQUENCE [LARGE SCALE GENOMIC DNA]</scope>
    <source>
        <strain evidence="2 3">KIBI-1</strain>
    </source>
</reference>